<reference evidence="1 2" key="1">
    <citation type="submission" date="2019-02" db="EMBL/GenBank/DDBJ databases">
        <title>Deep-cultivation of Planctomycetes and their phenomic and genomic characterization uncovers novel biology.</title>
        <authorList>
            <person name="Wiegand S."/>
            <person name="Jogler M."/>
            <person name="Boedeker C."/>
            <person name="Pinto D."/>
            <person name="Vollmers J."/>
            <person name="Rivas-Marin E."/>
            <person name="Kohn T."/>
            <person name="Peeters S.H."/>
            <person name="Heuer A."/>
            <person name="Rast P."/>
            <person name="Oberbeckmann S."/>
            <person name="Bunk B."/>
            <person name="Jeske O."/>
            <person name="Meyerdierks A."/>
            <person name="Storesund J.E."/>
            <person name="Kallscheuer N."/>
            <person name="Luecker S."/>
            <person name="Lage O.M."/>
            <person name="Pohl T."/>
            <person name="Merkel B.J."/>
            <person name="Hornburger P."/>
            <person name="Mueller R.-W."/>
            <person name="Bruemmer F."/>
            <person name="Labrenz M."/>
            <person name="Spormann A.M."/>
            <person name="Op den Camp H."/>
            <person name="Overmann J."/>
            <person name="Amann R."/>
            <person name="Jetten M.S.M."/>
            <person name="Mascher T."/>
            <person name="Medema M.H."/>
            <person name="Devos D.P."/>
            <person name="Kaster A.-K."/>
            <person name="Ovreas L."/>
            <person name="Rohde M."/>
            <person name="Galperin M.Y."/>
            <person name="Jogler C."/>
        </authorList>
    </citation>
    <scope>NUCLEOTIDE SEQUENCE [LARGE SCALE GENOMIC DNA]</scope>
    <source>
        <strain evidence="1 2">Pan189</strain>
    </source>
</reference>
<organism evidence="1 2">
    <name type="scientific">Stratiformator vulcanicus</name>
    <dbReference type="NCBI Taxonomy" id="2527980"/>
    <lineage>
        <taxon>Bacteria</taxon>
        <taxon>Pseudomonadati</taxon>
        <taxon>Planctomycetota</taxon>
        <taxon>Planctomycetia</taxon>
        <taxon>Planctomycetales</taxon>
        <taxon>Planctomycetaceae</taxon>
        <taxon>Stratiformator</taxon>
    </lineage>
</organism>
<dbReference type="Proteomes" id="UP000317318">
    <property type="component" value="Chromosome"/>
</dbReference>
<sequence length="124" mass="13045">MSDQIRPSPIALSGKLEFSGPDGAIVLTSDHGSGSVLSASSMEALAALYAAGAYVPLTVREIGATRALQLIVGETGQPIKINVNGETVLSIAPGSNLLGRLLGWRDAKPIVHRPLDAWRLWKMS</sequence>
<accession>A0A517R5S4</accession>
<dbReference type="KEGG" id="svp:Pan189_36420"/>
<dbReference type="EMBL" id="CP036268">
    <property type="protein sequence ID" value="QDT39238.1"/>
    <property type="molecule type" value="Genomic_DNA"/>
</dbReference>
<gene>
    <name evidence="1" type="ORF">Pan189_36420</name>
</gene>
<dbReference type="AlphaFoldDB" id="A0A517R5S4"/>
<proteinExistence type="predicted"/>
<keyword evidence="2" id="KW-1185">Reference proteome</keyword>
<dbReference type="RefSeq" id="WP_145365388.1">
    <property type="nucleotide sequence ID" value="NZ_CP036268.1"/>
</dbReference>
<evidence type="ECO:0000313" key="2">
    <source>
        <dbReference type="Proteomes" id="UP000317318"/>
    </source>
</evidence>
<name>A0A517R5S4_9PLAN</name>
<evidence type="ECO:0000313" key="1">
    <source>
        <dbReference type="EMBL" id="QDT39238.1"/>
    </source>
</evidence>
<protein>
    <submittedName>
        <fullName evidence="1">Uncharacterized protein</fullName>
    </submittedName>
</protein>